<name>A0A5C5GBX5_9RHOB</name>
<evidence type="ECO:0000313" key="4">
    <source>
        <dbReference type="EMBL" id="TNY31484.1"/>
    </source>
</evidence>
<dbReference type="Proteomes" id="UP000314011">
    <property type="component" value="Unassembled WGS sequence"/>
</dbReference>
<proteinExistence type="predicted"/>
<organism evidence="4 5">
    <name type="scientific">Pelagovum pacificum</name>
    <dbReference type="NCBI Taxonomy" id="2588711"/>
    <lineage>
        <taxon>Bacteria</taxon>
        <taxon>Pseudomonadati</taxon>
        <taxon>Pseudomonadota</taxon>
        <taxon>Alphaproteobacteria</taxon>
        <taxon>Rhodobacterales</taxon>
        <taxon>Paracoccaceae</taxon>
        <taxon>Pelagovum</taxon>
    </lineage>
</organism>
<feature type="compositionally biased region" description="Basic and acidic residues" evidence="1">
    <location>
        <begin position="107"/>
        <end position="116"/>
    </location>
</feature>
<feature type="domain" description="Zinc finger/thioredoxin putative" evidence="3">
    <location>
        <begin position="1"/>
        <end position="36"/>
    </location>
</feature>
<dbReference type="EMBL" id="VFFF01000002">
    <property type="protein sequence ID" value="TNY31484.1"/>
    <property type="molecule type" value="Genomic_DNA"/>
</dbReference>
<keyword evidence="2" id="KW-0812">Transmembrane</keyword>
<dbReference type="OrthoDB" id="7159357at2"/>
<feature type="compositionally biased region" description="Basic and acidic residues" evidence="1">
    <location>
        <begin position="124"/>
        <end position="138"/>
    </location>
</feature>
<comment type="caution">
    <text evidence="4">The sequence shown here is derived from an EMBL/GenBank/DDBJ whole genome shotgun (WGS) entry which is preliminary data.</text>
</comment>
<keyword evidence="2" id="KW-1133">Transmembrane helix</keyword>
<feature type="transmembrane region" description="Helical" evidence="2">
    <location>
        <begin position="222"/>
        <end position="239"/>
    </location>
</feature>
<keyword evidence="5" id="KW-1185">Reference proteome</keyword>
<evidence type="ECO:0000313" key="5">
    <source>
        <dbReference type="Proteomes" id="UP000314011"/>
    </source>
</evidence>
<dbReference type="RefSeq" id="WP_140196510.1">
    <property type="nucleotide sequence ID" value="NZ_CP065915.1"/>
</dbReference>
<sequence length="291" mass="31997">MRLICPNCGAQYEVPDDVIPDSGRDVQCSNCGQTWFESPGGSVAEEANPEPPPQAATATKRPPPPDPEPEPEPEPEDHPEPEPTPEPNRSEDLQPDPEAPVPPATAARERQRRGLDPEIANVLQEERRDSEALRRRPPPDPMESQTDFELDQPSDGRQKRVNRLHGAPEKAPAGSDASRREMLPDIEEINSSLRSTGERMMPESSETEAEAVAREKRKGFRLGFGIVLLIAAAAIMTYLRAPDIANAVPAAQPALESYVTTVDRGRVWLDQTVLSLLERMEQADSTEPAVE</sequence>
<gene>
    <name evidence="4" type="ORF">FHY64_15850</name>
</gene>
<evidence type="ECO:0000256" key="2">
    <source>
        <dbReference type="SAM" id="Phobius"/>
    </source>
</evidence>
<dbReference type="NCBIfam" id="TIGR02098">
    <property type="entry name" value="MJ0042_CXXC"/>
    <property type="match status" value="1"/>
</dbReference>
<dbReference type="InterPro" id="IPR011723">
    <property type="entry name" value="Znf/thioredoxin_put"/>
</dbReference>
<dbReference type="Pfam" id="PF13717">
    <property type="entry name" value="Zn_ribbon_4"/>
    <property type="match status" value="1"/>
</dbReference>
<evidence type="ECO:0000259" key="3">
    <source>
        <dbReference type="Pfam" id="PF13717"/>
    </source>
</evidence>
<protein>
    <submittedName>
        <fullName evidence="4">Thioredoxin</fullName>
    </submittedName>
</protein>
<accession>A0A5C5GBX5</accession>
<evidence type="ECO:0000256" key="1">
    <source>
        <dbReference type="SAM" id="MobiDB-lite"/>
    </source>
</evidence>
<dbReference type="AlphaFoldDB" id="A0A5C5GBX5"/>
<reference evidence="4 5" key="1">
    <citation type="submission" date="2019-06" db="EMBL/GenBank/DDBJ databases">
        <title>Genome of new Rhodobacteraceae sp. SM1903.</title>
        <authorList>
            <person name="Ren X."/>
        </authorList>
    </citation>
    <scope>NUCLEOTIDE SEQUENCE [LARGE SCALE GENOMIC DNA]</scope>
    <source>
        <strain evidence="4 5">SM1903</strain>
    </source>
</reference>
<feature type="region of interest" description="Disordered" evidence="1">
    <location>
        <begin position="32"/>
        <end position="182"/>
    </location>
</feature>
<keyword evidence="2" id="KW-0472">Membrane</keyword>